<evidence type="ECO:0000259" key="3">
    <source>
        <dbReference type="PROSITE" id="PS50076"/>
    </source>
</evidence>
<dbReference type="InterPro" id="IPR002939">
    <property type="entry name" value="DnaJ_C"/>
</dbReference>
<protein>
    <recommendedName>
        <fullName evidence="3">J domain-containing protein</fullName>
    </recommendedName>
</protein>
<dbReference type="PANTHER" id="PTHR44145:SF3">
    <property type="entry name" value="DNAJ HOMOLOG SUBFAMILY A MEMBER 3, MITOCHONDRIAL"/>
    <property type="match status" value="1"/>
</dbReference>
<dbReference type="SUPFAM" id="SSF49493">
    <property type="entry name" value="HSP40/DnaJ peptide-binding domain"/>
    <property type="match status" value="1"/>
</dbReference>
<organism evidence="4 5">
    <name type="scientific">Cymbomonas tetramitiformis</name>
    <dbReference type="NCBI Taxonomy" id="36881"/>
    <lineage>
        <taxon>Eukaryota</taxon>
        <taxon>Viridiplantae</taxon>
        <taxon>Chlorophyta</taxon>
        <taxon>Pyramimonadophyceae</taxon>
        <taxon>Pyramimonadales</taxon>
        <taxon>Pyramimonadaceae</taxon>
        <taxon>Cymbomonas</taxon>
    </lineage>
</organism>
<dbReference type="GO" id="GO:0006457">
    <property type="term" value="P:protein folding"/>
    <property type="evidence" value="ECO:0007669"/>
    <property type="project" value="InterPro"/>
</dbReference>
<feature type="compositionally biased region" description="Basic and acidic residues" evidence="2">
    <location>
        <begin position="287"/>
        <end position="306"/>
    </location>
</feature>
<dbReference type="GO" id="GO:0051082">
    <property type="term" value="F:unfolded protein binding"/>
    <property type="evidence" value="ECO:0007669"/>
    <property type="project" value="InterPro"/>
</dbReference>
<dbReference type="Gene3D" id="1.10.287.110">
    <property type="entry name" value="DnaJ domain"/>
    <property type="match status" value="1"/>
</dbReference>
<dbReference type="EMBL" id="LGRX02034169">
    <property type="protein sequence ID" value="KAK3238591.1"/>
    <property type="molecule type" value="Genomic_DNA"/>
</dbReference>
<evidence type="ECO:0000313" key="5">
    <source>
        <dbReference type="Proteomes" id="UP001190700"/>
    </source>
</evidence>
<dbReference type="InterPro" id="IPR018253">
    <property type="entry name" value="DnaJ_domain_CS"/>
</dbReference>
<dbReference type="Gene3D" id="2.10.230.10">
    <property type="entry name" value="Heat shock protein DnaJ, cysteine-rich domain"/>
    <property type="match status" value="1"/>
</dbReference>
<evidence type="ECO:0000256" key="1">
    <source>
        <dbReference type="ARBA" id="ARBA00023186"/>
    </source>
</evidence>
<evidence type="ECO:0000256" key="2">
    <source>
        <dbReference type="SAM" id="MobiDB-lite"/>
    </source>
</evidence>
<dbReference type="Gene3D" id="2.60.260.20">
    <property type="entry name" value="Urease metallochaperone UreE, N-terminal domain"/>
    <property type="match status" value="2"/>
</dbReference>
<evidence type="ECO:0000313" key="4">
    <source>
        <dbReference type="EMBL" id="KAK3238591.1"/>
    </source>
</evidence>
<comment type="caution">
    <text evidence="4">The sequence shown here is derived from an EMBL/GenBank/DDBJ whole genome shotgun (WGS) entry which is preliminary data.</text>
</comment>
<gene>
    <name evidence="4" type="ORF">CYMTET_51411</name>
</gene>
<keyword evidence="5" id="KW-1185">Reference proteome</keyword>
<sequence length="354" mass="38448">MAEKDEADLYAVLGVEATVDVDELKKIYRKLVLKCHPDKVRNPDEKPAAEKRFQEISKAYEILSDPVKRTQYDQRAGAAGAKTDDVMMNISLKDSALGCRKLVHCSRMQPCVPCKRIGMICHPCTDCTGPGLNSCPICEGKGFKPAVTCTACKGAGVTEEFDAATVTVPVGAKTGDHIDIPGKIRSVRVNVLPSKLFKRVGDDVHSTLKLTAKEAEEGGPFDVETLFSKEMIFLEENVASGKTYTIEGKGFPIKMAETTAKKKPKPKSGNHIVTVDVQRIQQADASWEEKVPPTSENPKEPAKRPAESPVQEDSTNKKLKTSTEGVTSDEPPAEDDLAKLLAEKKKALLASLGL</sequence>
<reference evidence="4 5" key="1">
    <citation type="journal article" date="2015" name="Genome Biol. Evol.">
        <title>Comparative Genomics of a Bacterivorous Green Alga Reveals Evolutionary Causalities and Consequences of Phago-Mixotrophic Mode of Nutrition.</title>
        <authorList>
            <person name="Burns J.A."/>
            <person name="Paasch A."/>
            <person name="Narechania A."/>
            <person name="Kim E."/>
        </authorList>
    </citation>
    <scope>NUCLEOTIDE SEQUENCE [LARGE SCALE GENOMIC DNA]</scope>
    <source>
        <strain evidence="4 5">PLY_AMNH</strain>
    </source>
</reference>
<dbReference type="Proteomes" id="UP001190700">
    <property type="component" value="Unassembled WGS sequence"/>
</dbReference>
<proteinExistence type="predicted"/>
<dbReference type="Pfam" id="PF01556">
    <property type="entry name" value="DnaJ_C"/>
    <property type="match status" value="1"/>
</dbReference>
<keyword evidence="1" id="KW-0143">Chaperone</keyword>
<dbReference type="InterPro" id="IPR051938">
    <property type="entry name" value="Apopto_cytoskel_mod"/>
</dbReference>
<dbReference type="PRINTS" id="PR00625">
    <property type="entry name" value="JDOMAIN"/>
</dbReference>
<feature type="domain" description="J" evidence="3">
    <location>
        <begin position="8"/>
        <end position="76"/>
    </location>
</feature>
<feature type="region of interest" description="Disordered" evidence="2">
    <location>
        <begin position="284"/>
        <end position="338"/>
    </location>
</feature>
<dbReference type="InterPro" id="IPR001623">
    <property type="entry name" value="DnaJ_domain"/>
</dbReference>
<dbReference type="CDD" id="cd06257">
    <property type="entry name" value="DnaJ"/>
    <property type="match status" value="1"/>
</dbReference>
<dbReference type="AlphaFoldDB" id="A0AAE0BL94"/>
<dbReference type="Pfam" id="PF00226">
    <property type="entry name" value="DnaJ"/>
    <property type="match status" value="1"/>
</dbReference>
<dbReference type="PROSITE" id="PS00636">
    <property type="entry name" value="DNAJ_1"/>
    <property type="match status" value="1"/>
</dbReference>
<dbReference type="SUPFAM" id="SSF46565">
    <property type="entry name" value="Chaperone J-domain"/>
    <property type="match status" value="1"/>
</dbReference>
<dbReference type="PROSITE" id="PS50076">
    <property type="entry name" value="DNAJ_2"/>
    <property type="match status" value="1"/>
</dbReference>
<accession>A0AAE0BL94</accession>
<dbReference type="InterPro" id="IPR036869">
    <property type="entry name" value="J_dom_sf"/>
</dbReference>
<dbReference type="InterPro" id="IPR008971">
    <property type="entry name" value="HSP40/DnaJ_pept-bd"/>
</dbReference>
<name>A0AAE0BL94_9CHLO</name>
<dbReference type="PANTHER" id="PTHR44145">
    <property type="entry name" value="DNAJ HOMOLOG SUBFAMILY A MEMBER 3, MITOCHONDRIAL"/>
    <property type="match status" value="1"/>
</dbReference>
<dbReference type="SMART" id="SM00271">
    <property type="entry name" value="DnaJ"/>
    <property type="match status" value="1"/>
</dbReference>